<keyword evidence="7" id="KW-0732">Signal</keyword>
<evidence type="ECO:0000256" key="2">
    <source>
        <dbReference type="ARBA" id="ARBA00004613"/>
    </source>
</evidence>
<evidence type="ECO:0000256" key="14">
    <source>
        <dbReference type="ARBA" id="ARBA00023180"/>
    </source>
</evidence>
<feature type="transmembrane region" description="Helical" evidence="18">
    <location>
        <begin position="888"/>
        <end position="914"/>
    </location>
</feature>
<dbReference type="SUPFAM" id="SSF101912">
    <property type="entry name" value="Sema domain"/>
    <property type="match status" value="1"/>
</dbReference>
<evidence type="ECO:0000256" key="7">
    <source>
        <dbReference type="ARBA" id="ARBA00022729"/>
    </source>
</evidence>
<dbReference type="InterPro" id="IPR027231">
    <property type="entry name" value="Semaphorin"/>
</dbReference>
<dbReference type="SMART" id="SM00630">
    <property type="entry name" value="Sema"/>
    <property type="match status" value="1"/>
</dbReference>
<evidence type="ECO:0000256" key="1">
    <source>
        <dbReference type="ARBA" id="ARBA00004167"/>
    </source>
</evidence>
<dbReference type="GO" id="GO:0007411">
    <property type="term" value="P:axon guidance"/>
    <property type="evidence" value="ECO:0007669"/>
    <property type="project" value="TreeGrafter"/>
</dbReference>
<dbReference type="PRINTS" id="PR01705">
    <property type="entry name" value="TSP1REPEAT"/>
</dbReference>
<comment type="similarity">
    <text evidence="3">Belongs to the semaphorin family.</text>
</comment>
<evidence type="ECO:0000256" key="18">
    <source>
        <dbReference type="SAM" id="Phobius"/>
    </source>
</evidence>
<evidence type="ECO:0000256" key="6">
    <source>
        <dbReference type="ARBA" id="ARBA00022692"/>
    </source>
</evidence>
<dbReference type="SUPFAM" id="SSF103575">
    <property type="entry name" value="Plexin repeat"/>
    <property type="match status" value="1"/>
</dbReference>
<evidence type="ECO:0000256" key="15">
    <source>
        <dbReference type="ARBA" id="ARBA00023319"/>
    </source>
</evidence>
<evidence type="ECO:0000256" key="8">
    <source>
        <dbReference type="ARBA" id="ARBA00022737"/>
    </source>
</evidence>
<organism evidence="20 21">
    <name type="scientific">Bemisia tabaci</name>
    <name type="common">Sweetpotato whitefly</name>
    <name type="synonym">Aleurodes tabaci</name>
    <dbReference type="NCBI Taxonomy" id="7038"/>
    <lineage>
        <taxon>Eukaryota</taxon>
        <taxon>Metazoa</taxon>
        <taxon>Ecdysozoa</taxon>
        <taxon>Arthropoda</taxon>
        <taxon>Hexapoda</taxon>
        <taxon>Insecta</taxon>
        <taxon>Pterygota</taxon>
        <taxon>Neoptera</taxon>
        <taxon>Paraneoptera</taxon>
        <taxon>Hemiptera</taxon>
        <taxon>Sternorrhyncha</taxon>
        <taxon>Aleyrodoidea</taxon>
        <taxon>Aleyrodidae</taxon>
        <taxon>Aleyrodinae</taxon>
        <taxon>Bemisia</taxon>
    </lineage>
</organism>
<dbReference type="PROSITE" id="PS51004">
    <property type="entry name" value="SEMA"/>
    <property type="match status" value="1"/>
</dbReference>
<dbReference type="FunFam" id="2.20.100.10:FF:000001">
    <property type="entry name" value="semaphorin-5A isoform X1"/>
    <property type="match status" value="1"/>
</dbReference>
<keyword evidence="21" id="KW-1185">Reference proteome</keyword>
<dbReference type="Gene3D" id="2.130.10.10">
    <property type="entry name" value="YVTN repeat-like/Quinoprotein amine dehydrogenase"/>
    <property type="match status" value="1"/>
</dbReference>
<dbReference type="GO" id="GO:0030335">
    <property type="term" value="P:positive regulation of cell migration"/>
    <property type="evidence" value="ECO:0007669"/>
    <property type="project" value="TreeGrafter"/>
</dbReference>
<dbReference type="Gene3D" id="2.20.100.10">
    <property type="entry name" value="Thrombospondin type-1 (TSP1) repeat"/>
    <property type="match status" value="6"/>
</dbReference>
<accession>A0A9P0AJV6</accession>
<dbReference type="InterPro" id="IPR000884">
    <property type="entry name" value="TSP1_rpt"/>
</dbReference>
<evidence type="ECO:0000256" key="13">
    <source>
        <dbReference type="ARBA" id="ARBA00023157"/>
    </source>
</evidence>
<name>A0A9P0AJV6_BEMTA</name>
<evidence type="ECO:0000259" key="19">
    <source>
        <dbReference type="PROSITE" id="PS51004"/>
    </source>
</evidence>
<dbReference type="PROSITE" id="PS50092">
    <property type="entry name" value="TSP1"/>
    <property type="match status" value="6"/>
</dbReference>
<dbReference type="Pfam" id="PF01403">
    <property type="entry name" value="Sema"/>
    <property type="match status" value="1"/>
</dbReference>
<evidence type="ECO:0000256" key="10">
    <source>
        <dbReference type="ARBA" id="ARBA00022902"/>
    </source>
</evidence>
<dbReference type="GO" id="GO:0071526">
    <property type="term" value="P:semaphorin-plexin signaling pathway"/>
    <property type="evidence" value="ECO:0007669"/>
    <property type="project" value="TreeGrafter"/>
</dbReference>
<dbReference type="Pfam" id="PF23260">
    <property type="entry name" value="TSP1_2"/>
    <property type="match status" value="1"/>
</dbReference>
<dbReference type="AlphaFoldDB" id="A0A9P0AJV6"/>
<keyword evidence="8" id="KW-0677">Repeat</keyword>
<keyword evidence="14" id="KW-0325">Glycoprotein</keyword>
<keyword evidence="6 18" id="KW-0812">Transmembrane</keyword>
<dbReference type="InterPro" id="IPR001627">
    <property type="entry name" value="Semap_dom"/>
</dbReference>
<dbReference type="GO" id="GO:0045499">
    <property type="term" value="F:chemorepellent activity"/>
    <property type="evidence" value="ECO:0007669"/>
    <property type="project" value="TreeGrafter"/>
</dbReference>
<evidence type="ECO:0000256" key="5">
    <source>
        <dbReference type="ARBA" id="ARBA00022525"/>
    </source>
</evidence>
<feature type="domain" description="Sema" evidence="19">
    <location>
        <begin position="1"/>
        <end position="417"/>
    </location>
</feature>
<keyword evidence="5" id="KW-0964">Secreted</keyword>
<gene>
    <name evidence="20" type="ORF">BEMITA_LOCUS14242</name>
</gene>
<reference evidence="20" key="1">
    <citation type="submission" date="2021-12" db="EMBL/GenBank/DDBJ databases">
        <authorList>
            <person name="King R."/>
        </authorList>
    </citation>
    <scope>NUCLEOTIDE SEQUENCE</scope>
</reference>
<evidence type="ECO:0000313" key="21">
    <source>
        <dbReference type="Proteomes" id="UP001152759"/>
    </source>
</evidence>
<evidence type="ECO:0000256" key="11">
    <source>
        <dbReference type="ARBA" id="ARBA00022989"/>
    </source>
</evidence>
<evidence type="ECO:0000256" key="9">
    <source>
        <dbReference type="ARBA" id="ARBA00022782"/>
    </source>
</evidence>
<keyword evidence="15" id="KW-0393">Immunoglobulin domain</keyword>
<evidence type="ECO:0000256" key="16">
    <source>
        <dbReference type="ARBA" id="ARBA00074148"/>
    </source>
</evidence>
<dbReference type="PANTHER" id="PTHR11036">
    <property type="entry name" value="SEMAPHORIN"/>
    <property type="match status" value="1"/>
</dbReference>
<keyword evidence="12 18" id="KW-0472">Membrane</keyword>
<keyword evidence="4" id="KW-0217">Developmental protein</keyword>
<dbReference type="SMART" id="SM00423">
    <property type="entry name" value="PSI"/>
    <property type="match status" value="1"/>
</dbReference>
<feature type="non-terminal residue" evidence="20">
    <location>
        <position position="1"/>
    </location>
</feature>
<dbReference type="InterPro" id="IPR016201">
    <property type="entry name" value="PSI"/>
</dbReference>
<dbReference type="GO" id="GO:0005576">
    <property type="term" value="C:extracellular region"/>
    <property type="evidence" value="ECO:0007669"/>
    <property type="project" value="UniProtKB-SubCell"/>
</dbReference>
<dbReference type="FunFam" id="2.20.100.10:FF:000007">
    <property type="entry name" value="Thrombospondin 1"/>
    <property type="match status" value="1"/>
</dbReference>
<dbReference type="FunFam" id="2.20.100.10:FF:000021">
    <property type="entry name" value="semaphorin-5B isoform X1"/>
    <property type="match status" value="1"/>
</dbReference>
<dbReference type="Pfam" id="PF00090">
    <property type="entry name" value="TSP_1"/>
    <property type="match status" value="5"/>
</dbReference>
<dbReference type="Proteomes" id="UP001152759">
    <property type="component" value="Chromosome 9"/>
</dbReference>
<dbReference type="Gene3D" id="3.30.1680.10">
    <property type="entry name" value="ligand-binding face of the semaphorins, domain 2"/>
    <property type="match status" value="1"/>
</dbReference>
<evidence type="ECO:0000256" key="12">
    <source>
        <dbReference type="ARBA" id="ARBA00023136"/>
    </source>
</evidence>
<comment type="subcellular location">
    <subcellularLocation>
        <location evidence="1">Membrane</location>
        <topology evidence="1">Single-pass membrane protein</topology>
    </subcellularLocation>
    <subcellularLocation>
        <location evidence="2">Secreted</location>
    </subcellularLocation>
</comment>
<protein>
    <recommendedName>
        <fullName evidence="16">Semaphorin-2A</fullName>
    </recommendedName>
</protein>
<evidence type="ECO:0000256" key="3">
    <source>
        <dbReference type="ARBA" id="ARBA00009492"/>
    </source>
</evidence>
<dbReference type="GO" id="GO:0005886">
    <property type="term" value="C:plasma membrane"/>
    <property type="evidence" value="ECO:0007669"/>
    <property type="project" value="TreeGrafter"/>
</dbReference>
<sequence>KKSRIFVDRDVLFRLTLDDLTPLERTSWKAQTGAVDMCLIKGQSEADCHNFIKVLLSTGKKLFACGTNAFQPHCSWRELESLNRVTDWPHGVAKCPHSPHANITALMTAGGQYFVGTPTNFAGADYAIIRDAGANLPYLRTQQYDNRWLNEPHFVGSFETEDFVYFLFREIAVEYMNCGKAIYSRVARVCKNDPGGKTMLKENWTTFVKARLNCSIPGEYPFYYNEIQGMTYFADTGMVYATFTTPRNSIPGSAICAFNLTAINAAFNGPFKYQSSVGSAWEKIPNTGGLFAQCQRNKAEQTEQSLSDALKYRLMDSAVQPTTLHPLYSSQLETLTHIAMDVVPTKSNREHYVLYVATLEGLVKKISILPGTRQTCVLEVWKPFPNDVIPKIHTLHYLKETDSVYIGTEEKLIRIPAERCSRHKTREACEGAMDPYCGWSEHQEQCQPPPNRDPLFMYWYQNATMCPVTTHSVPGGWSSWSNWSVCSHMNTNNDSSDSCLCSTRRCDNPAPQNGGAPCEGPSIRVTNCTVHGEWTPWSAWSACSQTCGMAIKTRRRYCGNPAPAFGGRVCVGPDTQELYCHTNPPCPAITPPVQNGGWSSWGSWSECSARCGGGFRVRHRQCNDPPPQKPGGLDCPGNSEEYEECNTMPCQELKRSSWTQWMPVGNRSEKRFRYKCRAPVSDPTFIKIILDKEEERLCDGGACHRTNPRDRGEMEEEWSEWSNWSECSAECGGGTQFRTRSCEGRDCPGSPQMSRTCNTQPCKGEWGCWTDWSECSVSCGTGFRERTRVCLAAHNRHEETTGCEGSAAEQQSCEMPPCDGSTGWSSWSTWSTCDENGQQFRTRKCLGAQDSSDFCDGRDTEIRDCPDLSNDISPMRVQSSSVGHSVSVASILGFCVLAFAFGLIVSGFLCYYWLRRQRPIIPGSPHYISSKQNPYVTVPLKEVHHPKRTPSFSKHTLPSNGTPKVFNSRPVEYETATIKRNSHSLLNGHRQQQLDLEQEKFF</sequence>
<dbReference type="FunFam" id="2.130.10.10:FF:000369">
    <property type="entry name" value="semaphorin-2A isoform X1"/>
    <property type="match status" value="1"/>
</dbReference>
<dbReference type="GO" id="GO:0030215">
    <property type="term" value="F:semaphorin receptor binding"/>
    <property type="evidence" value="ECO:0007669"/>
    <property type="project" value="InterPro"/>
</dbReference>
<proteinExistence type="inferred from homology"/>
<dbReference type="PANTHER" id="PTHR11036:SF79">
    <property type="entry name" value="SEMAPHORIN 5C, ISOFORM A"/>
    <property type="match status" value="1"/>
</dbReference>
<dbReference type="InterPro" id="IPR036383">
    <property type="entry name" value="TSP1_rpt_sf"/>
</dbReference>
<dbReference type="InterPro" id="IPR015943">
    <property type="entry name" value="WD40/YVTN_repeat-like_dom_sf"/>
</dbReference>
<dbReference type="SUPFAM" id="SSF82895">
    <property type="entry name" value="TSP-1 type 1 repeat"/>
    <property type="match status" value="6"/>
</dbReference>
<evidence type="ECO:0000256" key="4">
    <source>
        <dbReference type="ARBA" id="ARBA00022473"/>
    </source>
</evidence>
<dbReference type="InterPro" id="IPR057563">
    <property type="entry name" value="Sema5A/B-like_TSP-1"/>
</dbReference>
<keyword evidence="13" id="KW-1015">Disulfide bond</keyword>
<comment type="caution">
    <text evidence="17">Lacks conserved residue(s) required for the propagation of feature annotation.</text>
</comment>
<dbReference type="SMART" id="SM00209">
    <property type="entry name" value="TSP1"/>
    <property type="match status" value="6"/>
</dbReference>
<evidence type="ECO:0000256" key="17">
    <source>
        <dbReference type="PROSITE-ProRule" id="PRU00352"/>
    </source>
</evidence>
<dbReference type="EMBL" id="OU963870">
    <property type="protein sequence ID" value="CAH0396137.1"/>
    <property type="molecule type" value="Genomic_DNA"/>
</dbReference>
<dbReference type="InterPro" id="IPR036352">
    <property type="entry name" value="Semap_dom_sf"/>
</dbReference>
<keyword evidence="10" id="KW-0524">Neurogenesis</keyword>
<evidence type="ECO:0000313" key="20">
    <source>
        <dbReference type="EMBL" id="CAH0396137.1"/>
    </source>
</evidence>
<keyword evidence="9" id="KW-0221">Differentiation</keyword>
<keyword evidence="11 18" id="KW-1133">Transmembrane helix</keyword>